<keyword evidence="2 7" id="KW-0436">Ligase</keyword>
<reference evidence="8" key="1">
    <citation type="submission" date="2016-11" db="EMBL/GenBank/DDBJ databases">
        <authorList>
            <person name="Varghese N."/>
            <person name="Submissions S."/>
        </authorList>
    </citation>
    <scope>NUCLEOTIDE SEQUENCE [LARGE SCALE GENOMIC DNA]</scope>
    <source>
        <strain evidence="8">DSM 16219</strain>
    </source>
</reference>
<dbReference type="GO" id="GO:0004467">
    <property type="term" value="F:long-chain fatty acid-CoA ligase activity"/>
    <property type="evidence" value="ECO:0007669"/>
    <property type="project" value="TreeGrafter"/>
</dbReference>
<dbReference type="PANTHER" id="PTHR43107">
    <property type="entry name" value="LONG-CHAIN FATTY ACID TRANSPORT PROTEIN"/>
    <property type="match status" value="1"/>
</dbReference>
<dbReference type="STRING" id="1121393.SAMN02745216_01311"/>
<comment type="similarity">
    <text evidence="1">Belongs to the ATP-dependent AMP-binding enzyme family.</text>
</comment>
<proteinExistence type="inferred from homology"/>
<dbReference type="PROSITE" id="PS00455">
    <property type="entry name" value="AMP_BINDING"/>
    <property type="match status" value="1"/>
</dbReference>
<evidence type="ECO:0000259" key="5">
    <source>
        <dbReference type="Pfam" id="PF00501"/>
    </source>
</evidence>
<dbReference type="GO" id="GO:0005524">
    <property type="term" value="F:ATP binding"/>
    <property type="evidence" value="ECO:0007669"/>
    <property type="project" value="UniProtKB-KW"/>
</dbReference>
<dbReference type="InterPro" id="IPR045851">
    <property type="entry name" value="AMP-bd_C_sf"/>
</dbReference>
<feature type="domain" description="AMP-binding enzyme C-terminal" evidence="6">
    <location>
        <begin position="434"/>
        <end position="511"/>
    </location>
</feature>
<name>A0A1M6HT28_9BACT</name>
<dbReference type="Pfam" id="PF13193">
    <property type="entry name" value="AMP-binding_C"/>
    <property type="match status" value="1"/>
</dbReference>
<sequence length="533" mass="57781">MTTAKAPGIFSFEMDAKAEDTPDLEILTFENGNFPDETITYGEIVSKGRKLAKQLQDMGFVQGDVLALIMRNHPEFVYALYATTAIGAVLLPIDPRNKGNRLQYVLKDSKTKGVIFSSEFTENASRALAGLPDIQVAGVVRKEGMPEIVKSQWTDLSAILEGPEAGEPENRCTDPNAIMEIIYTSGTTGDPKGVVLKHARIAPYSMLAQLVFQYKPDDKLYTGLSLTHGNAQAVTLIPALYLGIPAVISCKFTKSRIWDICRKHGCTTFSLLGGMMMGIYSEPVKENDADNPVRLVLSAGTPHAIWESFENRFGVLIHEWYGAVEGGFAHKPPGVGPIGSFGKPLEGMMEMLIVREDDSECEPGEVGEIVARTPGQKTEVNYLGKKDASEKKTRGGWLRSGDMGHKDENGWLFFDYRKGGGLRRSGDFIQPGFVEAALALHPDVDDVCVYGIPAASGAPGESDLVAAVVASDGGAIDPAGLFKHCRENLEGNAVPSYLQVVDEIPKTASEKNLDRLLRDDFSADAANVFALTN</sequence>
<dbReference type="InterPro" id="IPR042099">
    <property type="entry name" value="ANL_N_sf"/>
</dbReference>
<accession>A0A1M6HT28</accession>
<dbReference type="Pfam" id="PF00501">
    <property type="entry name" value="AMP-binding"/>
    <property type="match status" value="1"/>
</dbReference>
<dbReference type="InterPro" id="IPR025110">
    <property type="entry name" value="AMP-bd_C"/>
</dbReference>
<dbReference type="Gene3D" id="3.40.50.12780">
    <property type="entry name" value="N-terminal domain of ligase-like"/>
    <property type="match status" value="1"/>
</dbReference>
<dbReference type="SUPFAM" id="SSF56801">
    <property type="entry name" value="Acetyl-CoA synthetase-like"/>
    <property type="match status" value="1"/>
</dbReference>
<dbReference type="GO" id="GO:0044539">
    <property type="term" value="P:long-chain fatty acid import into cell"/>
    <property type="evidence" value="ECO:0007669"/>
    <property type="project" value="TreeGrafter"/>
</dbReference>
<dbReference type="GO" id="GO:0005886">
    <property type="term" value="C:plasma membrane"/>
    <property type="evidence" value="ECO:0007669"/>
    <property type="project" value="TreeGrafter"/>
</dbReference>
<evidence type="ECO:0000256" key="2">
    <source>
        <dbReference type="ARBA" id="ARBA00022598"/>
    </source>
</evidence>
<keyword evidence="8" id="KW-1185">Reference proteome</keyword>
<evidence type="ECO:0000256" key="4">
    <source>
        <dbReference type="ARBA" id="ARBA00022840"/>
    </source>
</evidence>
<evidence type="ECO:0000256" key="3">
    <source>
        <dbReference type="ARBA" id="ARBA00022741"/>
    </source>
</evidence>
<gene>
    <name evidence="7" type="ORF">SAMN02745216_01311</name>
</gene>
<dbReference type="PANTHER" id="PTHR43107:SF15">
    <property type="entry name" value="FATTY ACID TRANSPORT PROTEIN 3, ISOFORM A"/>
    <property type="match status" value="1"/>
</dbReference>
<dbReference type="EMBL" id="FQZU01000005">
    <property type="protein sequence ID" value="SHJ25362.1"/>
    <property type="molecule type" value="Genomic_DNA"/>
</dbReference>
<keyword evidence="3" id="KW-0547">Nucleotide-binding</keyword>
<dbReference type="AlphaFoldDB" id="A0A1M6HT28"/>
<evidence type="ECO:0000313" key="8">
    <source>
        <dbReference type="Proteomes" id="UP000183994"/>
    </source>
</evidence>
<dbReference type="InterPro" id="IPR020845">
    <property type="entry name" value="AMP-binding_CS"/>
</dbReference>
<evidence type="ECO:0000256" key="1">
    <source>
        <dbReference type="ARBA" id="ARBA00006432"/>
    </source>
</evidence>
<dbReference type="GO" id="GO:0005324">
    <property type="term" value="F:long-chain fatty acid transmembrane transporter activity"/>
    <property type="evidence" value="ECO:0007669"/>
    <property type="project" value="TreeGrafter"/>
</dbReference>
<dbReference type="Proteomes" id="UP000183994">
    <property type="component" value="Unassembled WGS sequence"/>
</dbReference>
<protein>
    <submittedName>
        <fullName evidence="7">Crotonobetaine/carnitine-CoA ligase</fullName>
    </submittedName>
</protein>
<feature type="domain" description="AMP-dependent synthetase/ligase" evidence="5">
    <location>
        <begin position="15"/>
        <end position="375"/>
    </location>
</feature>
<dbReference type="InterPro" id="IPR000873">
    <property type="entry name" value="AMP-dep_synth/lig_dom"/>
</dbReference>
<organism evidence="7 8">
    <name type="scientific">Desulfatibacillum alkenivorans DSM 16219</name>
    <dbReference type="NCBI Taxonomy" id="1121393"/>
    <lineage>
        <taxon>Bacteria</taxon>
        <taxon>Pseudomonadati</taxon>
        <taxon>Thermodesulfobacteriota</taxon>
        <taxon>Desulfobacteria</taxon>
        <taxon>Desulfobacterales</taxon>
        <taxon>Desulfatibacillaceae</taxon>
        <taxon>Desulfatibacillum</taxon>
    </lineage>
</organism>
<dbReference type="RefSeq" id="WP_073474186.1">
    <property type="nucleotide sequence ID" value="NZ_FQZU01000005.1"/>
</dbReference>
<evidence type="ECO:0000259" key="6">
    <source>
        <dbReference type="Pfam" id="PF13193"/>
    </source>
</evidence>
<keyword evidence="4" id="KW-0067">ATP-binding</keyword>
<evidence type="ECO:0000313" key="7">
    <source>
        <dbReference type="EMBL" id="SHJ25362.1"/>
    </source>
</evidence>
<dbReference type="Gene3D" id="3.30.300.30">
    <property type="match status" value="1"/>
</dbReference>